<dbReference type="EMBL" id="JBBBZM010000136">
    <property type="protein sequence ID" value="KAL0633135.1"/>
    <property type="molecule type" value="Genomic_DNA"/>
</dbReference>
<dbReference type="Proteomes" id="UP001447188">
    <property type="component" value="Unassembled WGS sequence"/>
</dbReference>
<evidence type="ECO:0000313" key="2">
    <source>
        <dbReference type="Proteomes" id="UP001447188"/>
    </source>
</evidence>
<proteinExistence type="predicted"/>
<reference evidence="1 2" key="1">
    <citation type="submission" date="2024-02" db="EMBL/GenBank/DDBJ databases">
        <title>Discinaceae phylogenomics.</title>
        <authorList>
            <person name="Dirks A.C."/>
            <person name="James T.Y."/>
        </authorList>
    </citation>
    <scope>NUCLEOTIDE SEQUENCE [LARGE SCALE GENOMIC DNA]</scope>
    <source>
        <strain evidence="1 2">ACD0624</strain>
    </source>
</reference>
<dbReference type="Gene3D" id="3.30.70.100">
    <property type="match status" value="2"/>
</dbReference>
<protein>
    <recommendedName>
        <fullName evidence="3">ABM domain-containing protein</fullName>
    </recommendedName>
</protein>
<accession>A0ABR3GB13</accession>
<keyword evidence="2" id="KW-1185">Reference proteome</keyword>
<name>A0ABR3GB13_9PEZI</name>
<sequence length="206" mass="22460">MSTIKVPVTEIASFPVLPGLKPGEGQENFFGIDAGVGYQGGHFGWQVEDKNVFNWILNWDSHEAHVKLINAPQYVTLVQKITAWSSAPTFYHAAFTPHPPTGAFTSPVTEVAKLAIKVSKEEWLVLYEKFEVGLKIAPGYRAHSVGWTVEDEKDFVLAIGWDSVEAHTDWAKSEAGVESIGHLLGGVGDHGLWHMRLGGAVTSPGL</sequence>
<gene>
    <name evidence="1" type="ORF">Q9L58_007975</name>
</gene>
<dbReference type="SUPFAM" id="SSF54909">
    <property type="entry name" value="Dimeric alpha+beta barrel"/>
    <property type="match status" value="1"/>
</dbReference>
<comment type="caution">
    <text evidence="1">The sequence shown here is derived from an EMBL/GenBank/DDBJ whole genome shotgun (WGS) entry which is preliminary data.</text>
</comment>
<organism evidence="1 2">
    <name type="scientific">Discina gigas</name>
    <dbReference type="NCBI Taxonomy" id="1032678"/>
    <lineage>
        <taxon>Eukaryota</taxon>
        <taxon>Fungi</taxon>
        <taxon>Dikarya</taxon>
        <taxon>Ascomycota</taxon>
        <taxon>Pezizomycotina</taxon>
        <taxon>Pezizomycetes</taxon>
        <taxon>Pezizales</taxon>
        <taxon>Discinaceae</taxon>
        <taxon>Discina</taxon>
    </lineage>
</organism>
<evidence type="ECO:0008006" key="3">
    <source>
        <dbReference type="Google" id="ProtNLM"/>
    </source>
</evidence>
<dbReference type="InterPro" id="IPR011008">
    <property type="entry name" value="Dimeric_a/b-barrel"/>
</dbReference>
<evidence type="ECO:0000313" key="1">
    <source>
        <dbReference type="EMBL" id="KAL0633135.1"/>
    </source>
</evidence>